<dbReference type="Proteomes" id="UP001595698">
    <property type="component" value="Unassembled WGS sequence"/>
</dbReference>
<reference evidence="3" key="1">
    <citation type="journal article" date="2019" name="Int. J. Syst. Evol. Microbiol.">
        <title>The Global Catalogue of Microorganisms (GCM) 10K type strain sequencing project: providing services to taxonomists for standard genome sequencing and annotation.</title>
        <authorList>
            <consortium name="The Broad Institute Genomics Platform"/>
            <consortium name="The Broad Institute Genome Sequencing Center for Infectious Disease"/>
            <person name="Wu L."/>
            <person name="Ma J."/>
        </authorList>
    </citation>
    <scope>NUCLEOTIDE SEQUENCE [LARGE SCALE GENOMIC DNA]</scope>
    <source>
        <strain evidence="3">TBRC 7912</strain>
    </source>
</reference>
<evidence type="ECO:0000256" key="1">
    <source>
        <dbReference type="SAM" id="Phobius"/>
    </source>
</evidence>
<gene>
    <name evidence="2" type="ORF">ACFOYY_27430</name>
</gene>
<protein>
    <submittedName>
        <fullName evidence="2">Uncharacterized protein</fullName>
    </submittedName>
</protein>
<name>A0ABV8F7I6_9ACTN</name>
<comment type="caution">
    <text evidence="2">The sequence shown here is derived from an EMBL/GenBank/DDBJ whole genome shotgun (WGS) entry which is preliminary data.</text>
</comment>
<keyword evidence="1" id="KW-1133">Transmembrane helix</keyword>
<keyword evidence="3" id="KW-1185">Reference proteome</keyword>
<organism evidence="2 3">
    <name type="scientific">Streptosporangium jomthongense</name>
    <dbReference type="NCBI Taxonomy" id="1193683"/>
    <lineage>
        <taxon>Bacteria</taxon>
        <taxon>Bacillati</taxon>
        <taxon>Actinomycetota</taxon>
        <taxon>Actinomycetes</taxon>
        <taxon>Streptosporangiales</taxon>
        <taxon>Streptosporangiaceae</taxon>
        <taxon>Streptosporangium</taxon>
    </lineage>
</organism>
<dbReference type="RefSeq" id="WP_352009831.1">
    <property type="nucleotide sequence ID" value="NZ_JBHSBC010000032.1"/>
</dbReference>
<evidence type="ECO:0000313" key="2">
    <source>
        <dbReference type="EMBL" id="MFC3983891.1"/>
    </source>
</evidence>
<evidence type="ECO:0000313" key="3">
    <source>
        <dbReference type="Proteomes" id="UP001595698"/>
    </source>
</evidence>
<feature type="transmembrane region" description="Helical" evidence="1">
    <location>
        <begin position="43"/>
        <end position="71"/>
    </location>
</feature>
<keyword evidence="1" id="KW-0472">Membrane</keyword>
<dbReference type="EMBL" id="JBHSBC010000032">
    <property type="protein sequence ID" value="MFC3983891.1"/>
    <property type="molecule type" value="Genomic_DNA"/>
</dbReference>
<accession>A0ABV8F7I6</accession>
<sequence length="89" mass="9391">MTVKFHAPHLHMPHVGLPHVNRQEAGQAVDAAKSFLPPPERMVYYGGLGALAVAGLIEWPVAAAIGVGTVIAQRARGMSRSGRARASAR</sequence>
<keyword evidence="1" id="KW-0812">Transmembrane</keyword>
<proteinExistence type="predicted"/>